<dbReference type="EMBL" id="HAAD01001149">
    <property type="protein sequence ID" value="CDG67381.1"/>
    <property type="molecule type" value="mRNA"/>
</dbReference>
<feature type="region of interest" description="Disordered" evidence="4">
    <location>
        <begin position="178"/>
        <end position="209"/>
    </location>
</feature>
<feature type="region of interest" description="Disordered" evidence="4">
    <location>
        <begin position="1"/>
        <end position="21"/>
    </location>
</feature>
<keyword evidence="3" id="KW-0967">Endosome</keyword>
<proteinExistence type="evidence at transcript level"/>
<dbReference type="PANTHER" id="PTHR22761">
    <property type="entry name" value="CHARGED MULTIVESICULAR BODY PROTEIN"/>
    <property type="match status" value="1"/>
</dbReference>
<accession>T2M5P1</accession>
<sequence length="220" mass="24549">MSLAKIFGSTKKKEDEPTASEAIQRLRQAEELLTKKSEHLEKKIAEQLEIAKKAGTKNKRVALNALKKKKRLEKQLQQNDGALSTIEFQVEALESSNTNTEVLKSMGFAAKALKSAHQRLDVDDVHDLMDEISEQTRLANEISDVFSTSGFDQDIDEDELMGELEELEQELLEEQLLDVGPSKGVNLPNVPTTDLPKPTKSKSKQEDIDEDMAELAAWAS</sequence>
<protein>
    <submittedName>
        <fullName evidence="5">Charged multivesicular body protein 4b</fullName>
    </submittedName>
</protein>
<evidence type="ECO:0000256" key="2">
    <source>
        <dbReference type="ARBA" id="ARBA00006190"/>
    </source>
</evidence>
<dbReference type="Gene3D" id="1.10.287.1060">
    <property type="entry name" value="ESAT-6-like"/>
    <property type="match status" value="1"/>
</dbReference>
<name>T2M5P1_HYDVU</name>
<dbReference type="OrthoDB" id="5592979at2759"/>
<comment type="subcellular location">
    <subcellularLocation>
        <location evidence="1">Endosome</location>
    </subcellularLocation>
</comment>
<dbReference type="GO" id="GO:0006900">
    <property type="term" value="P:vesicle budding from membrane"/>
    <property type="evidence" value="ECO:0007669"/>
    <property type="project" value="TreeGrafter"/>
</dbReference>
<comment type="similarity">
    <text evidence="2">Belongs to the SNF7 family.</text>
</comment>
<evidence type="ECO:0000256" key="4">
    <source>
        <dbReference type="SAM" id="MobiDB-lite"/>
    </source>
</evidence>
<dbReference type="Gene3D" id="6.10.250.1710">
    <property type="match status" value="1"/>
</dbReference>
<dbReference type="PANTHER" id="PTHR22761:SF10">
    <property type="entry name" value="GH13992P"/>
    <property type="match status" value="1"/>
</dbReference>
<dbReference type="OMA" id="TAHNDMD"/>
<reference evidence="5" key="1">
    <citation type="journal article" date="2013" name="Genome Biol. Evol.">
        <title>Punctuated emergences of genetic and phenotypic innovations in eumetazoan, bilaterian, euteleostome, and hominidae ancestors.</title>
        <authorList>
            <person name="Wenger Y."/>
            <person name="Galliot B."/>
        </authorList>
    </citation>
    <scope>NUCLEOTIDE SEQUENCE</scope>
    <source>
        <tissue evidence="5">Whole animals</tissue>
    </source>
</reference>
<dbReference type="Pfam" id="PF03357">
    <property type="entry name" value="Snf7"/>
    <property type="match status" value="1"/>
</dbReference>
<dbReference type="GO" id="GO:0032511">
    <property type="term" value="P:late endosome to vacuole transport via multivesicular body sorting pathway"/>
    <property type="evidence" value="ECO:0007669"/>
    <property type="project" value="TreeGrafter"/>
</dbReference>
<gene>
    <name evidence="5" type="primary">CHMP4B</name>
</gene>
<evidence type="ECO:0000256" key="3">
    <source>
        <dbReference type="ARBA" id="ARBA00022753"/>
    </source>
</evidence>
<dbReference type="GO" id="GO:0000815">
    <property type="term" value="C:ESCRT III complex"/>
    <property type="evidence" value="ECO:0007669"/>
    <property type="project" value="TreeGrafter"/>
</dbReference>
<evidence type="ECO:0000313" key="5">
    <source>
        <dbReference type="EMBL" id="CDG67381.1"/>
    </source>
</evidence>
<evidence type="ECO:0000256" key="1">
    <source>
        <dbReference type="ARBA" id="ARBA00004177"/>
    </source>
</evidence>
<organism evidence="5">
    <name type="scientific">Hydra vulgaris</name>
    <name type="common">Hydra</name>
    <name type="synonym">Hydra attenuata</name>
    <dbReference type="NCBI Taxonomy" id="6087"/>
    <lineage>
        <taxon>Eukaryota</taxon>
        <taxon>Metazoa</taxon>
        <taxon>Cnidaria</taxon>
        <taxon>Hydrozoa</taxon>
        <taxon>Hydroidolina</taxon>
        <taxon>Anthoathecata</taxon>
        <taxon>Aplanulata</taxon>
        <taxon>Hydridae</taxon>
        <taxon>Hydra</taxon>
    </lineage>
</organism>
<dbReference type="InterPro" id="IPR005024">
    <property type="entry name" value="Snf7_fam"/>
</dbReference>
<dbReference type="GO" id="GO:0005771">
    <property type="term" value="C:multivesicular body"/>
    <property type="evidence" value="ECO:0007669"/>
    <property type="project" value="TreeGrafter"/>
</dbReference>
<dbReference type="KEGG" id="hmg:100211366"/>
<dbReference type="AlphaFoldDB" id="T2M5P1"/>
<dbReference type="GO" id="GO:0009898">
    <property type="term" value="C:cytoplasmic side of plasma membrane"/>
    <property type="evidence" value="ECO:0007669"/>
    <property type="project" value="TreeGrafter"/>
</dbReference>